<dbReference type="SMART" id="SM00220">
    <property type="entry name" value="S_TKc"/>
    <property type="match status" value="1"/>
</dbReference>
<dbReference type="GO" id="GO:0005524">
    <property type="term" value="F:ATP binding"/>
    <property type="evidence" value="ECO:0007669"/>
    <property type="project" value="UniProtKB-KW"/>
</dbReference>
<keyword evidence="6" id="KW-1133">Transmembrane helix</keyword>
<dbReference type="Proteomes" id="UP000295188">
    <property type="component" value="Unassembled WGS sequence"/>
</dbReference>
<dbReference type="OrthoDB" id="9788659at2"/>
<dbReference type="PROSITE" id="PS50011">
    <property type="entry name" value="PROTEIN_KINASE_DOM"/>
    <property type="match status" value="1"/>
</dbReference>
<evidence type="ECO:0000259" key="7">
    <source>
        <dbReference type="PROSITE" id="PS50011"/>
    </source>
</evidence>
<dbReference type="EMBL" id="SMAA01000011">
    <property type="protein sequence ID" value="TCS78193.1"/>
    <property type="molecule type" value="Genomic_DNA"/>
</dbReference>
<evidence type="ECO:0000256" key="2">
    <source>
        <dbReference type="ARBA" id="ARBA00022741"/>
    </source>
</evidence>
<proteinExistence type="predicted"/>
<keyword evidence="3 8" id="KW-0418">Kinase</keyword>
<feature type="compositionally biased region" description="Polar residues" evidence="5">
    <location>
        <begin position="10"/>
        <end position="21"/>
    </location>
</feature>
<dbReference type="PANTHER" id="PTHR43289:SF34">
    <property type="entry name" value="SERINE_THREONINE-PROTEIN KINASE YBDM-RELATED"/>
    <property type="match status" value="1"/>
</dbReference>
<evidence type="ECO:0000313" key="9">
    <source>
        <dbReference type="Proteomes" id="UP000295188"/>
    </source>
</evidence>
<feature type="domain" description="Protein kinase" evidence="7">
    <location>
        <begin position="1"/>
        <end position="313"/>
    </location>
</feature>
<protein>
    <submittedName>
        <fullName evidence="8">Protein kinase-like protein</fullName>
    </submittedName>
</protein>
<dbReference type="Pfam" id="PF00069">
    <property type="entry name" value="Pkinase"/>
    <property type="match status" value="1"/>
</dbReference>
<evidence type="ECO:0000256" key="5">
    <source>
        <dbReference type="SAM" id="MobiDB-lite"/>
    </source>
</evidence>
<dbReference type="GO" id="GO:0004674">
    <property type="term" value="F:protein serine/threonine kinase activity"/>
    <property type="evidence" value="ECO:0007669"/>
    <property type="project" value="TreeGrafter"/>
</dbReference>
<sequence length="484" mass="52568">MEQEQIGNDMPQTENSHTPTGFTGEPIESNYKIIEELKNNSDGNTLLVASKDTGDFFILKHVYATGLPYEKLASFADPALPQVIYAKENTAFGVTTVIEEYLTGITLNEWIKQRELEPISDELAKMVFTQLSGGLKTLHENGIMHRNISPQNIMFMAGQVKFIGFDHAAEGKTYDDVPLYKGMVGFAPPEQAVMGKTDFRSDVYSLGMTMQSLLGADYKGKYAKVLEHCLSSVPDERYRDGKQLQKAVKNAGSISLIKIAALCAASYIIILGGIWLTNHFYNPLQQMLAQRAFENEQKEAEAAAADLQLEKGLNGAVSADGAQTDNGASAMAKGKLSLAVAFPNKPQEENAGVTIVHMGKAADFASAGAASGKNRLFFPDNAKIVLSIKNNTDSDIKNPVIKVIPYNIDLSGVNDPPNTITKHLAAAVEYHRDVSIPAGGDMEFTVPLNKAVFLYPSGQNSALKIVLHSDNYADTAAKVAFDFN</sequence>
<dbReference type="InterPro" id="IPR000719">
    <property type="entry name" value="Prot_kinase_dom"/>
</dbReference>
<keyword evidence="9" id="KW-1185">Reference proteome</keyword>
<dbReference type="Gene3D" id="1.10.510.10">
    <property type="entry name" value="Transferase(Phosphotransferase) domain 1"/>
    <property type="match status" value="1"/>
</dbReference>
<reference evidence="8 9" key="1">
    <citation type="submission" date="2019-03" db="EMBL/GenBank/DDBJ databases">
        <title>Genomic Encyclopedia of Type Strains, Phase IV (KMG-IV): sequencing the most valuable type-strain genomes for metagenomic binning, comparative biology and taxonomic classification.</title>
        <authorList>
            <person name="Goeker M."/>
        </authorList>
    </citation>
    <scope>NUCLEOTIDE SEQUENCE [LARGE SCALE GENOMIC DNA]</scope>
    <source>
        <strain evidence="8 9">DSM 20467</strain>
    </source>
</reference>
<name>A0A4R3K5X9_9FIRM</name>
<dbReference type="AlphaFoldDB" id="A0A4R3K5X9"/>
<evidence type="ECO:0000256" key="1">
    <source>
        <dbReference type="ARBA" id="ARBA00022679"/>
    </source>
</evidence>
<evidence type="ECO:0000256" key="4">
    <source>
        <dbReference type="ARBA" id="ARBA00022840"/>
    </source>
</evidence>
<evidence type="ECO:0000313" key="8">
    <source>
        <dbReference type="EMBL" id="TCS78193.1"/>
    </source>
</evidence>
<dbReference type="SUPFAM" id="SSF56112">
    <property type="entry name" value="Protein kinase-like (PK-like)"/>
    <property type="match status" value="1"/>
</dbReference>
<gene>
    <name evidence="8" type="ORF">EDC37_11158</name>
</gene>
<comment type="caution">
    <text evidence="8">The sequence shown here is derived from an EMBL/GenBank/DDBJ whole genome shotgun (WGS) entry which is preliminary data.</text>
</comment>
<keyword evidence="2" id="KW-0547">Nucleotide-binding</keyword>
<accession>A0A4R3K5X9</accession>
<keyword evidence="1" id="KW-0808">Transferase</keyword>
<evidence type="ECO:0000256" key="3">
    <source>
        <dbReference type="ARBA" id="ARBA00022777"/>
    </source>
</evidence>
<dbReference type="PANTHER" id="PTHR43289">
    <property type="entry name" value="MITOGEN-ACTIVATED PROTEIN KINASE KINASE KINASE 20-RELATED"/>
    <property type="match status" value="1"/>
</dbReference>
<keyword evidence="6" id="KW-0472">Membrane</keyword>
<feature type="region of interest" description="Disordered" evidence="5">
    <location>
        <begin position="1"/>
        <end position="25"/>
    </location>
</feature>
<evidence type="ECO:0000256" key="6">
    <source>
        <dbReference type="SAM" id="Phobius"/>
    </source>
</evidence>
<dbReference type="RefSeq" id="WP_132550237.1">
    <property type="nucleotide sequence ID" value="NZ_SMAA01000011.1"/>
</dbReference>
<keyword evidence="6" id="KW-0812">Transmembrane</keyword>
<feature type="transmembrane region" description="Helical" evidence="6">
    <location>
        <begin position="256"/>
        <end position="276"/>
    </location>
</feature>
<keyword evidence="4" id="KW-0067">ATP-binding</keyword>
<dbReference type="InterPro" id="IPR011009">
    <property type="entry name" value="Kinase-like_dom_sf"/>
</dbReference>
<organism evidence="8 9">
    <name type="scientific">Pectinatus cerevisiiphilus</name>
    <dbReference type="NCBI Taxonomy" id="86956"/>
    <lineage>
        <taxon>Bacteria</taxon>
        <taxon>Bacillati</taxon>
        <taxon>Bacillota</taxon>
        <taxon>Negativicutes</taxon>
        <taxon>Selenomonadales</taxon>
        <taxon>Selenomonadaceae</taxon>
        <taxon>Pectinatus</taxon>
    </lineage>
</organism>